<sequence length="175" mass="19086">MGTLQSLSAMTDLTSASAPPLGENDHLRGPEAAPLVIVYADFTCGQCAIAALALARAPVRVAYRHLVLTTRNRRALPLAVAAEAAGRQGAFWTFHDLIYRDQSHLDDPHIWQRCTELGLDLGRFEEDRREQALTDRVRRQTREGMRAGAATTPLLVLPDGRLHQGAPDAGLLATL</sequence>
<gene>
    <name evidence="2" type="ORF">UFOPK3423_00813</name>
</gene>
<name>A0A6J7DPD6_9ZZZZ</name>
<dbReference type="EMBL" id="CAFBLQ010000073">
    <property type="protein sequence ID" value="CAB4872396.1"/>
    <property type="molecule type" value="Genomic_DNA"/>
</dbReference>
<dbReference type="SUPFAM" id="SSF52833">
    <property type="entry name" value="Thioredoxin-like"/>
    <property type="match status" value="1"/>
</dbReference>
<dbReference type="Gene3D" id="3.40.30.10">
    <property type="entry name" value="Glutaredoxin"/>
    <property type="match status" value="1"/>
</dbReference>
<proteinExistence type="predicted"/>
<organism evidence="2">
    <name type="scientific">freshwater metagenome</name>
    <dbReference type="NCBI Taxonomy" id="449393"/>
    <lineage>
        <taxon>unclassified sequences</taxon>
        <taxon>metagenomes</taxon>
        <taxon>ecological metagenomes</taxon>
    </lineage>
</organism>
<feature type="domain" description="DSBA-like thioredoxin" evidence="1">
    <location>
        <begin position="69"/>
        <end position="169"/>
    </location>
</feature>
<dbReference type="InterPro" id="IPR036249">
    <property type="entry name" value="Thioredoxin-like_sf"/>
</dbReference>
<reference evidence="2" key="1">
    <citation type="submission" date="2020-05" db="EMBL/GenBank/DDBJ databases">
        <authorList>
            <person name="Chiriac C."/>
            <person name="Salcher M."/>
            <person name="Ghai R."/>
            <person name="Kavagutti S V."/>
        </authorList>
    </citation>
    <scope>NUCLEOTIDE SEQUENCE</scope>
</reference>
<evidence type="ECO:0000313" key="2">
    <source>
        <dbReference type="EMBL" id="CAB4872396.1"/>
    </source>
</evidence>
<dbReference type="AlphaFoldDB" id="A0A6J7DPD6"/>
<dbReference type="InterPro" id="IPR001853">
    <property type="entry name" value="DSBA-like_thioredoxin_dom"/>
</dbReference>
<evidence type="ECO:0000259" key="1">
    <source>
        <dbReference type="Pfam" id="PF01323"/>
    </source>
</evidence>
<protein>
    <submittedName>
        <fullName evidence="2">Unannotated protein</fullName>
    </submittedName>
</protein>
<accession>A0A6J7DPD6</accession>
<dbReference type="GO" id="GO:0016491">
    <property type="term" value="F:oxidoreductase activity"/>
    <property type="evidence" value="ECO:0007669"/>
    <property type="project" value="InterPro"/>
</dbReference>
<dbReference type="CDD" id="cd02972">
    <property type="entry name" value="DsbA_family"/>
    <property type="match status" value="1"/>
</dbReference>
<dbReference type="Pfam" id="PF01323">
    <property type="entry name" value="DSBA"/>
    <property type="match status" value="1"/>
</dbReference>